<keyword evidence="3" id="KW-0238">DNA-binding</keyword>
<dbReference type="CDD" id="cd08422">
    <property type="entry name" value="PBP2_CrgA_like"/>
    <property type="match status" value="1"/>
</dbReference>
<dbReference type="FunFam" id="1.10.10.10:FF:000001">
    <property type="entry name" value="LysR family transcriptional regulator"/>
    <property type="match status" value="1"/>
</dbReference>
<evidence type="ECO:0000313" key="7">
    <source>
        <dbReference type="Proteomes" id="UP000286908"/>
    </source>
</evidence>
<dbReference type="Gene3D" id="3.40.190.290">
    <property type="match status" value="1"/>
</dbReference>
<dbReference type="Gene3D" id="1.10.10.10">
    <property type="entry name" value="Winged helix-like DNA-binding domain superfamily/Winged helix DNA-binding domain"/>
    <property type="match status" value="1"/>
</dbReference>
<evidence type="ECO:0000313" key="6">
    <source>
        <dbReference type="EMBL" id="RUT67275.1"/>
    </source>
</evidence>
<comment type="caution">
    <text evidence="6">The sequence shown here is derived from an EMBL/GenBank/DDBJ whole genome shotgun (WGS) entry which is preliminary data.</text>
</comment>
<dbReference type="Pfam" id="PF00126">
    <property type="entry name" value="HTH_1"/>
    <property type="match status" value="1"/>
</dbReference>
<dbReference type="Proteomes" id="UP000286908">
    <property type="component" value="Unassembled WGS sequence"/>
</dbReference>
<dbReference type="EMBL" id="NRQY01000001">
    <property type="protein sequence ID" value="RUT67275.1"/>
    <property type="molecule type" value="Genomic_DNA"/>
</dbReference>
<dbReference type="SUPFAM" id="SSF53850">
    <property type="entry name" value="Periplasmic binding protein-like II"/>
    <property type="match status" value="1"/>
</dbReference>
<dbReference type="AlphaFoldDB" id="A0A433ZYQ7"/>
<evidence type="ECO:0000256" key="1">
    <source>
        <dbReference type="ARBA" id="ARBA00009437"/>
    </source>
</evidence>
<dbReference type="PANTHER" id="PTHR30537">
    <property type="entry name" value="HTH-TYPE TRANSCRIPTIONAL REGULATOR"/>
    <property type="match status" value="1"/>
</dbReference>
<sequence>MAVDLNLLPVFLAVAEQGSFTGAATRLSMPSSNVSRAIRQLETQTGCRLIERTTRRMRLTAQGQQLYQCAGKTDSMLRETFAQIRNDDVLTGHFRLTVPGEGCGEMLAPILAQFAALHPDLQIRCDTRLIPGDIISDDIDLLLTYQRGEMADSSYHSRLIQSWSCVVVAAPSLLARTGIPVSAAELTRLPCISSLSALNGQPWIFRKPDGGLLTLRINSRYQVNGAVLAAAAAIEGLGFAILTRHLCQQAFRDGTLQAVRLNEEPAPIELRAVYASRRELSPVVDKFLHFLESSLRDQDKNQ</sequence>
<evidence type="ECO:0000256" key="2">
    <source>
        <dbReference type="ARBA" id="ARBA00023015"/>
    </source>
</evidence>
<dbReference type="InterPro" id="IPR058163">
    <property type="entry name" value="LysR-type_TF_proteobact-type"/>
</dbReference>
<dbReference type="InterPro" id="IPR036390">
    <property type="entry name" value="WH_DNA-bd_sf"/>
</dbReference>
<dbReference type="PANTHER" id="PTHR30537:SF66">
    <property type="entry name" value="IRON-REGULATED VIRULENCE REGULATORY PROTEIN IRGB"/>
    <property type="match status" value="1"/>
</dbReference>
<dbReference type="GO" id="GO:0043565">
    <property type="term" value="F:sequence-specific DNA binding"/>
    <property type="evidence" value="ECO:0007669"/>
    <property type="project" value="TreeGrafter"/>
</dbReference>
<organism evidence="6 7">
    <name type="scientific">Morganella morganii</name>
    <name type="common">Proteus morganii</name>
    <dbReference type="NCBI Taxonomy" id="582"/>
    <lineage>
        <taxon>Bacteria</taxon>
        <taxon>Pseudomonadati</taxon>
        <taxon>Pseudomonadota</taxon>
        <taxon>Gammaproteobacteria</taxon>
        <taxon>Enterobacterales</taxon>
        <taxon>Morganellaceae</taxon>
        <taxon>Morganella</taxon>
    </lineage>
</organism>
<keyword evidence="4" id="KW-0804">Transcription</keyword>
<comment type="similarity">
    <text evidence="1">Belongs to the LysR transcriptional regulatory family.</text>
</comment>
<keyword evidence="2" id="KW-0805">Transcription regulation</keyword>
<name>A0A433ZYQ7_MORMO</name>
<accession>A0A433ZYQ7</accession>
<dbReference type="GO" id="GO:0003700">
    <property type="term" value="F:DNA-binding transcription factor activity"/>
    <property type="evidence" value="ECO:0007669"/>
    <property type="project" value="InterPro"/>
</dbReference>
<dbReference type="PROSITE" id="PS50931">
    <property type="entry name" value="HTH_LYSR"/>
    <property type="match status" value="1"/>
</dbReference>
<dbReference type="Pfam" id="PF03466">
    <property type="entry name" value="LysR_substrate"/>
    <property type="match status" value="1"/>
</dbReference>
<dbReference type="GO" id="GO:0006351">
    <property type="term" value="P:DNA-templated transcription"/>
    <property type="evidence" value="ECO:0007669"/>
    <property type="project" value="TreeGrafter"/>
</dbReference>
<evidence type="ECO:0000259" key="5">
    <source>
        <dbReference type="PROSITE" id="PS50931"/>
    </source>
</evidence>
<protein>
    <submittedName>
        <fullName evidence="6">LysR family transcriptional regulator</fullName>
    </submittedName>
</protein>
<dbReference type="InterPro" id="IPR005119">
    <property type="entry name" value="LysR_subst-bd"/>
</dbReference>
<proteinExistence type="inferred from homology"/>
<evidence type="ECO:0000256" key="4">
    <source>
        <dbReference type="ARBA" id="ARBA00023163"/>
    </source>
</evidence>
<dbReference type="OrthoDB" id="6565067at2"/>
<feature type="domain" description="HTH lysR-type" evidence="5">
    <location>
        <begin position="3"/>
        <end position="60"/>
    </location>
</feature>
<gene>
    <name evidence="6" type="ORF">CKG00_13545</name>
</gene>
<evidence type="ECO:0000256" key="3">
    <source>
        <dbReference type="ARBA" id="ARBA00023125"/>
    </source>
</evidence>
<dbReference type="SUPFAM" id="SSF46785">
    <property type="entry name" value="Winged helix' DNA-binding domain"/>
    <property type="match status" value="1"/>
</dbReference>
<dbReference type="InterPro" id="IPR000847">
    <property type="entry name" value="LysR_HTH_N"/>
</dbReference>
<reference evidence="6 7" key="1">
    <citation type="submission" date="2017-08" db="EMBL/GenBank/DDBJ databases">
        <title>Draft genome sequence of pheromone producing symbiont Morganella morganii, of the female New Zealand grass grub Costelytra giveni.</title>
        <authorList>
            <person name="Laugraud A."/>
            <person name="Young S.D."/>
            <person name="Hurst M.H."/>
        </authorList>
    </citation>
    <scope>NUCLEOTIDE SEQUENCE [LARGE SCALE GENOMIC DNA]</scope>
    <source>
        <strain evidence="6 7">MMsCG</strain>
    </source>
</reference>
<dbReference type="InterPro" id="IPR036388">
    <property type="entry name" value="WH-like_DNA-bd_sf"/>
</dbReference>